<organism evidence="1 2">
    <name type="scientific">Kitasatospora aburaviensis</name>
    <dbReference type="NCBI Taxonomy" id="67265"/>
    <lineage>
        <taxon>Bacteria</taxon>
        <taxon>Bacillati</taxon>
        <taxon>Actinomycetota</taxon>
        <taxon>Actinomycetes</taxon>
        <taxon>Kitasatosporales</taxon>
        <taxon>Streptomycetaceae</taxon>
        <taxon>Kitasatospora</taxon>
    </lineage>
</organism>
<sequence>MTLPAGLPLAGGELVTTAWVRPLNGDDEEWLAAQPPARSGASVVSELLARAVVRLGPWAPPPPERLLDLPIADRDLLLLAVRTSTYGHRFDVVLSCTACEQPMDVSFTATDIPVLPRRTPGAPLLSTLPDGLGGVLEVALRPPNGRDQEAVAVAAAGGDATPPVDLLLQRCLVGVDGGPGGADGWERLPVPTRGALAAAVDEASAKVELAMDLSCPECGVGFEADLDLAGYVLDEFLAPTGTVLYELHLLATTYHWSEHAIMSMPSPRRRALAGLVAQDLRAQGRG</sequence>
<protein>
    <submittedName>
        <fullName evidence="1">Uncharacterized protein</fullName>
    </submittedName>
</protein>
<evidence type="ECO:0000313" key="1">
    <source>
        <dbReference type="EMBL" id="MFC5884494.1"/>
    </source>
</evidence>
<gene>
    <name evidence="1" type="ORF">ACFP0N_05755</name>
</gene>
<keyword evidence="2" id="KW-1185">Reference proteome</keyword>
<evidence type="ECO:0000313" key="2">
    <source>
        <dbReference type="Proteomes" id="UP001596067"/>
    </source>
</evidence>
<comment type="caution">
    <text evidence="1">The sequence shown here is derived from an EMBL/GenBank/DDBJ whole genome shotgun (WGS) entry which is preliminary data.</text>
</comment>
<dbReference type="EMBL" id="JBHSOD010000004">
    <property type="protein sequence ID" value="MFC5884494.1"/>
    <property type="molecule type" value="Genomic_DNA"/>
</dbReference>
<accession>A0ABW1EU76</accession>
<name>A0ABW1EU76_9ACTN</name>
<dbReference type="RefSeq" id="WP_313762603.1">
    <property type="nucleotide sequence ID" value="NZ_BAAAVH010000110.1"/>
</dbReference>
<dbReference type="Proteomes" id="UP001596067">
    <property type="component" value="Unassembled WGS sequence"/>
</dbReference>
<reference evidence="2" key="1">
    <citation type="journal article" date="2019" name="Int. J. Syst. Evol. Microbiol.">
        <title>The Global Catalogue of Microorganisms (GCM) 10K type strain sequencing project: providing services to taxonomists for standard genome sequencing and annotation.</title>
        <authorList>
            <consortium name="The Broad Institute Genomics Platform"/>
            <consortium name="The Broad Institute Genome Sequencing Center for Infectious Disease"/>
            <person name="Wu L."/>
            <person name="Ma J."/>
        </authorList>
    </citation>
    <scope>NUCLEOTIDE SEQUENCE [LARGE SCALE GENOMIC DNA]</scope>
    <source>
        <strain evidence="2">CGMCC 4.1469</strain>
    </source>
</reference>
<proteinExistence type="predicted"/>